<dbReference type="Pfam" id="PF14417">
    <property type="entry name" value="MEDS"/>
    <property type="match status" value="1"/>
</dbReference>
<keyword evidence="3" id="KW-1185">Reference proteome</keyword>
<accession>A0ABN8X565</accession>
<sequence length="249" mass="28518">MFVLFDGGKTARLCCFFFDRRPAVALIWIGQNCLDEAYVYGASKRYRVRLYRDQHLPPGGHLCYIYSDEQEHARTMAQFVESGLASGEKVAYLADVLSREELEQYIAKLGVNFPADLRPGQLIVPPAEETYCPDGTFQPERMIETWHSMYRQSVDEGFPGIRVTGETGWTCNEHPGLDRWFEYESMLNIVVEDVPFSSIICQYDANRLSGVNLYEVLRVHPLMIVGGQILHNPYYEVPAQYLARRRASA</sequence>
<name>A0ABN8X565_9GAMM</name>
<proteinExistence type="predicted"/>
<feature type="domain" description="MEDS" evidence="1">
    <location>
        <begin position="61"/>
        <end position="221"/>
    </location>
</feature>
<dbReference type="InterPro" id="IPR025847">
    <property type="entry name" value="MEDS_domain"/>
</dbReference>
<dbReference type="EMBL" id="OX458333">
    <property type="protein sequence ID" value="CAI8883822.1"/>
    <property type="molecule type" value="Genomic_DNA"/>
</dbReference>
<evidence type="ECO:0000313" key="2">
    <source>
        <dbReference type="EMBL" id="CAI8883822.1"/>
    </source>
</evidence>
<dbReference type="RefSeq" id="WP_084162207.1">
    <property type="nucleotide sequence ID" value="NZ_OX458333.1"/>
</dbReference>
<reference evidence="2 3" key="1">
    <citation type="submission" date="2023-03" db="EMBL/GenBank/DDBJ databases">
        <authorList>
            <person name="Pearce D."/>
        </authorList>
    </citation>
    <scope>NUCLEOTIDE SEQUENCE [LARGE SCALE GENOMIC DNA]</scope>
    <source>
        <strain evidence="2">Msz</strain>
    </source>
</reference>
<dbReference type="Proteomes" id="UP001162030">
    <property type="component" value="Chromosome"/>
</dbReference>
<organism evidence="2 3">
    <name type="scientific">Methylocaldum szegediense</name>
    <dbReference type="NCBI Taxonomy" id="73780"/>
    <lineage>
        <taxon>Bacteria</taxon>
        <taxon>Pseudomonadati</taxon>
        <taxon>Pseudomonadota</taxon>
        <taxon>Gammaproteobacteria</taxon>
        <taxon>Methylococcales</taxon>
        <taxon>Methylococcaceae</taxon>
        <taxon>Methylocaldum</taxon>
    </lineage>
</organism>
<gene>
    <name evidence="2" type="ORF">MSZNOR_3111</name>
</gene>
<evidence type="ECO:0000313" key="3">
    <source>
        <dbReference type="Proteomes" id="UP001162030"/>
    </source>
</evidence>
<evidence type="ECO:0000259" key="1">
    <source>
        <dbReference type="Pfam" id="PF14417"/>
    </source>
</evidence>
<protein>
    <recommendedName>
        <fullName evidence="1">MEDS domain-containing protein</fullName>
    </recommendedName>
</protein>